<dbReference type="AlphaFoldDB" id="A0A1R2BN69"/>
<proteinExistence type="predicted"/>
<dbReference type="PROSITE" id="PS50088">
    <property type="entry name" value="ANK_REPEAT"/>
    <property type="match status" value="2"/>
</dbReference>
<evidence type="ECO:0000256" key="1">
    <source>
        <dbReference type="ARBA" id="ARBA00022737"/>
    </source>
</evidence>
<organism evidence="4 5">
    <name type="scientific">Stentor coeruleus</name>
    <dbReference type="NCBI Taxonomy" id="5963"/>
    <lineage>
        <taxon>Eukaryota</taxon>
        <taxon>Sar</taxon>
        <taxon>Alveolata</taxon>
        <taxon>Ciliophora</taxon>
        <taxon>Postciliodesmatophora</taxon>
        <taxon>Heterotrichea</taxon>
        <taxon>Heterotrichida</taxon>
        <taxon>Stentoridae</taxon>
        <taxon>Stentor</taxon>
    </lineage>
</organism>
<dbReference type="PANTHER" id="PTHR24198">
    <property type="entry name" value="ANKYRIN REPEAT AND PROTEIN KINASE DOMAIN-CONTAINING PROTEIN"/>
    <property type="match status" value="1"/>
</dbReference>
<protein>
    <submittedName>
        <fullName evidence="4">Uncharacterized protein</fullName>
    </submittedName>
</protein>
<accession>A0A1R2BN69</accession>
<dbReference type="Proteomes" id="UP000187209">
    <property type="component" value="Unassembled WGS sequence"/>
</dbReference>
<evidence type="ECO:0000256" key="2">
    <source>
        <dbReference type="ARBA" id="ARBA00023043"/>
    </source>
</evidence>
<dbReference type="SMART" id="SM00248">
    <property type="entry name" value="ANK"/>
    <property type="match status" value="3"/>
</dbReference>
<evidence type="ECO:0000256" key="3">
    <source>
        <dbReference type="PROSITE-ProRule" id="PRU00023"/>
    </source>
</evidence>
<dbReference type="Gene3D" id="1.25.40.20">
    <property type="entry name" value="Ankyrin repeat-containing domain"/>
    <property type="match status" value="1"/>
</dbReference>
<feature type="repeat" description="ANK" evidence="3">
    <location>
        <begin position="89"/>
        <end position="121"/>
    </location>
</feature>
<evidence type="ECO:0000313" key="4">
    <source>
        <dbReference type="EMBL" id="OMJ78227.1"/>
    </source>
</evidence>
<comment type="caution">
    <text evidence="4">The sequence shown here is derived from an EMBL/GenBank/DDBJ whole genome shotgun (WGS) entry which is preliminary data.</text>
</comment>
<reference evidence="4 5" key="1">
    <citation type="submission" date="2016-11" db="EMBL/GenBank/DDBJ databases">
        <title>The macronuclear genome of Stentor coeruleus: a giant cell with tiny introns.</title>
        <authorList>
            <person name="Slabodnick M."/>
            <person name="Ruby J.G."/>
            <person name="Reiff S.B."/>
            <person name="Swart E.C."/>
            <person name="Gosai S."/>
            <person name="Prabakaran S."/>
            <person name="Witkowska E."/>
            <person name="Larue G.E."/>
            <person name="Fisher S."/>
            <person name="Freeman R.M."/>
            <person name="Gunawardena J."/>
            <person name="Chu W."/>
            <person name="Stover N.A."/>
            <person name="Gregory B.D."/>
            <person name="Nowacki M."/>
            <person name="Derisi J."/>
            <person name="Roy S.W."/>
            <person name="Marshall W.F."/>
            <person name="Sood P."/>
        </authorList>
    </citation>
    <scope>NUCLEOTIDE SEQUENCE [LARGE SCALE GENOMIC DNA]</scope>
    <source>
        <strain evidence="4">WM001</strain>
    </source>
</reference>
<name>A0A1R2BN69_9CILI</name>
<gene>
    <name evidence="4" type="ORF">SteCoe_21987</name>
</gene>
<keyword evidence="1" id="KW-0677">Repeat</keyword>
<dbReference type="PROSITE" id="PS50297">
    <property type="entry name" value="ANK_REP_REGION"/>
    <property type="match status" value="2"/>
</dbReference>
<keyword evidence="2 3" id="KW-0040">ANK repeat</keyword>
<dbReference type="PANTHER" id="PTHR24198:SF165">
    <property type="entry name" value="ANKYRIN REPEAT-CONTAINING PROTEIN-RELATED"/>
    <property type="match status" value="1"/>
</dbReference>
<sequence>MGCAESKKDKKKEDSSNFSANHQFEMYAAILSNKASGVKELLEKGFNPNYLMPNFAKRSALHAAAEFGSVEIIQILLTHGADPNVKDTYGITPAYLAASRNHFDSVLVLVDSGALLNIRTSMETNFSDYIQEKNSAEYKALRKKISIT</sequence>
<dbReference type="Pfam" id="PF12796">
    <property type="entry name" value="Ank_2"/>
    <property type="match status" value="1"/>
</dbReference>
<dbReference type="SUPFAM" id="SSF48403">
    <property type="entry name" value="Ankyrin repeat"/>
    <property type="match status" value="1"/>
</dbReference>
<dbReference type="OrthoDB" id="539213at2759"/>
<dbReference type="EMBL" id="MPUH01000532">
    <property type="protein sequence ID" value="OMJ78227.1"/>
    <property type="molecule type" value="Genomic_DNA"/>
</dbReference>
<dbReference type="InterPro" id="IPR002110">
    <property type="entry name" value="Ankyrin_rpt"/>
</dbReference>
<feature type="repeat" description="ANK" evidence="3">
    <location>
        <begin position="56"/>
        <end position="88"/>
    </location>
</feature>
<dbReference type="InterPro" id="IPR036770">
    <property type="entry name" value="Ankyrin_rpt-contain_sf"/>
</dbReference>
<keyword evidence="5" id="KW-1185">Reference proteome</keyword>
<evidence type="ECO:0000313" key="5">
    <source>
        <dbReference type="Proteomes" id="UP000187209"/>
    </source>
</evidence>